<comment type="caution">
    <text evidence="1">The sequence shown here is derived from an EMBL/GenBank/DDBJ whole genome shotgun (WGS) entry which is preliminary data.</text>
</comment>
<sequence>MNYFILKQDRDLENAIEIEGFNNSKKMILFKENESTFKDSTNIPIKCNENSVYPDFIQAPVLLVSDEIHKVFKMYENTIVYKLAFFTSLKMKIQKVYRLVLTDTVDALSDKTTYFKNGWVDKIILDKKKIGDYNIFQIKAGVEYYFVVSLDVAESILKRRFTGIKFEKVEVI</sequence>
<accession>A0ABU1EBR9</accession>
<evidence type="ECO:0000313" key="2">
    <source>
        <dbReference type="Proteomes" id="UP001256646"/>
    </source>
</evidence>
<proteinExistence type="predicted"/>
<gene>
    <name evidence="1" type="ORF">RGC78_00015</name>
</gene>
<evidence type="ECO:0000313" key="1">
    <source>
        <dbReference type="EMBL" id="MDR5585845.1"/>
    </source>
</evidence>
<dbReference type="RefSeq" id="WP_012423478.1">
    <property type="nucleotide sequence ID" value="NZ_JAVJAN010000001.1"/>
</dbReference>
<protein>
    <submittedName>
        <fullName evidence="1">Uncharacterized protein</fullName>
    </submittedName>
</protein>
<name>A0ABU1EBR9_9CLOT</name>
<keyword evidence="2" id="KW-1185">Reference proteome</keyword>
<dbReference type="EMBL" id="JAVJAN010000001">
    <property type="protein sequence ID" value="MDR5585845.1"/>
    <property type="molecule type" value="Genomic_DNA"/>
</dbReference>
<organism evidence="1 2">
    <name type="scientific">Clostridium aquiflavi</name>
    <dbReference type="NCBI Taxonomy" id="3073603"/>
    <lineage>
        <taxon>Bacteria</taxon>
        <taxon>Bacillati</taxon>
        <taxon>Bacillota</taxon>
        <taxon>Clostridia</taxon>
        <taxon>Eubacteriales</taxon>
        <taxon>Clostridiaceae</taxon>
        <taxon>Clostridium</taxon>
    </lineage>
</organism>
<reference evidence="1 2" key="1">
    <citation type="submission" date="2023-09" db="EMBL/GenBank/DDBJ databases">
        <authorList>
            <person name="Zhai L."/>
        </authorList>
    </citation>
    <scope>NUCLEOTIDE SEQUENCE [LARGE SCALE GENOMIC DNA]</scope>
    <source>
        <strain evidence="1 2">5 N-1</strain>
    </source>
</reference>
<dbReference type="Proteomes" id="UP001256646">
    <property type="component" value="Unassembled WGS sequence"/>
</dbReference>